<dbReference type="Proteomes" id="UP000613740">
    <property type="component" value="Unassembled WGS sequence"/>
</dbReference>
<evidence type="ECO:0000256" key="2">
    <source>
        <dbReference type="SAM" id="Phobius"/>
    </source>
</evidence>
<feature type="compositionally biased region" description="Pro residues" evidence="1">
    <location>
        <begin position="133"/>
        <end position="162"/>
    </location>
</feature>
<keyword evidence="2" id="KW-0472">Membrane</keyword>
<keyword evidence="2" id="KW-0812">Transmembrane</keyword>
<comment type="caution">
    <text evidence="3">The sequence shown here is derived from an EMBL/GenBank/DDBJ whole genome shotgun (WGS) entry which is preliminary data.</text>
</comment>
<dbReference type="AlphaFoldDB" id="A0A835WQS2"/>
<keyword evidence="4" id="KW-1185">Reference proteome</keyword>
<organism evidence="3 4">
    <name type="scientific">Chlamydomonas schloesseri</name>
    <dbReference type="NCBI Taxonomy" id="2026947"/>
    <lineage>
        <taxon>Eukaryota</taxon>
        <taxon>Viridiplantae</taxon>
        <taxon>Chlorophyta</taxon>
        <taxon>core chlorophytes</taxon>
        <taxon>Chlorophyceae</taxon>
        <taxon>CS clade</taxon>
        <taxon>Chlamydomonadales</taxon>
        <taxon>Chlamydomonadaceae</taxon>
        <taxon>Chlamydomonas</taxon>
    </lineage>
</organism>
<reference evidence="3" key="1">
    <citation type="journal article" date="2020" name="bioRxiv">
        <title>Comparative genomics of Chlamydomonas.</title>
        <authorList>
            <person name="Craig R.J."/>
            <person name="Hasan A.R."/>
            <person name="Ness R.W."/>
            <person name="Keightley P.D."/>
        </authorList>
    </citation>
    <scope>NUCLEOTIDE SEQUENCE</scope>
    <source>
        <strain evidence="3">CCAP 11/173</strain>
    </source>
</reference>
<evidence type="ECO:0000256" key="1">
    <source>
        <dbReference type="SAM" id="MobiDB-lite"/>
    </source>
</evidence>
<keyword evidence="2" id="KW-1133">Transmembrane helix</keyword>
<evidence type="ECO:0000313" key="3">
    <source>
        <dbReference type="EMBL" id="KAG2451901.1"/>
    </source>
</evidence>
<dbReference type="OrthoDB" id="540443at2759"/>
<name>A0A835WQS2_9CHLO</name>
<sequence length="162" mass="17847">MASNDYSDTVPCNYLYAVGALGIFVSSLTMCFAPCPGGMIASIISGIFHIVWWAVSGWYFTGKYNDATSYPRSNYRHAAMALCWTNLAFGCIQFLMAIAGTFKGRGRGDDYEEKEEKHHKHEEKSHAEMTDQNPPPPLANPYPAPPPANPYPYPAPPPPANL</sequence>
<gene>
    <name evidence="3" type="ORF">HYH02_003676</name>
</gene>
<feature type="transmembrane region" description="Helical" evidence="2">
    <location>
        <begin position="40"/>
        <end position="59"/>
    </location>
</feature>
<proteinExistence type="predicted"/>
<feature type="transmembrane region" description="Helical" evidence="2">
    <location>
        <begin position="14"/>
        <end position="33"/>
    </location>
</feature>
<protein>
    <recommendedName>
        <fullName evidence="5">Transmembrane protein</fullName>
    </recommendedName>
</protein>
<evidence type="ECO:0000313" key="4">
    <source>
        <dbReference type="Proteomes" id="UP000613740"/>
    </source>
</evidence>
<accession>A0A835WQS2</accession>
<feature type="region of interest" description="Disordered" evidence="1">
    <location>
        <begin position="106"/>
        <end position="162"/>
    </location>
</feature>
<feature type="transmembrane region" description="Helical" evidence="2">
    <location>
        <begin position="79"/>
        <end position="99"/>
    </location>
</feature>
<evidence type="ECO:0008006" key="5">
    <source>
        <dbReference type="Google" id="ProtNLM"/>
    </source>
</evidence>
<dbReference type="EMBL" id="JAEHOD010000007">
    <property type="protein sequence ID" value="KAG2451901.1"/>
    <property type="molecule type" value="Genomic_DNA"/>
</dbReference>